<name>A0A820XWF3_9BILA</name>
<dbReference type="Proteomes" id="UP000663848">
    <property type="component" value="Unassembled WGS sequence"/>
</dbReference>
<dbReference type="Pfam" id="PF20209">
    <property type="entry name" value="DUF6570"/>
    <property type="match status" value="1"/>
</dbReference>
<gene>
    <name evidence="2" type="ORF">HFQ381_LOCUS29920</name>
    <name evidence="3" type="ORF">QYT958_LOCUS28888</name>
</gene>
<feature type="non-terminal residue" evidence="2">
    <location>
        <position position="344"/>
    </location>
</feature>
<organism evidence="2 4">
    <name type="scientific">Rotaria socialis</name>
    <dbReference type="NCBI Taxonomy" id="392032"/>
    <lineage>
        <taxon>Eukaryota</taxon>
        <taxon>Metazoa</taxon>
        <taxon>Spiralia</taxon>
        <taxon>Gnathifera</taxon>
        <taxon>Rotifera</taxon>
        <taxon>Eurotatoria</taxon>
        <taxon>Bdelloidea</taxon>
        <taxon>Philodinida</taxon>
        <taxon>Philodinidae</taxon>
        <taxon>Rotaria</taxon>
    </lineage>
</organism>
<sequence length="344" mass="39312">YRHSSCVVKLCTITGDPHVAQSALKGNVKTFPQNLSDIAKHLPLSPNDLPDIIKIIFVGKTFPSKDQAQSIFTVRRGTIRTALIWLHANNILYKDIHIDHLLIDTLPSNDIPDCLWNTMSLVNQTETSDIECSSYVDNDINLNELCLNGVVPLNMSVRTSITGELTALNDNIYVVPHEQYPVNEYFNTSFLPGLYPTLFPYGIGGVEDEHRLVCVSYAKHIRHFLSYHDHRFEMNTSFIFVTFNILLRRNACAKSRILVSRPFFSSQASEINQLTAEEVKIALDQIESNSSERTLNPHCQSPQLMEKMGDLLICLYLFFYLRPLKIQNEKGIQYQTNNIRRNYT</sequence>
<dbReference type="InterPro" id="IPR046700">
    <property type="entry name" value="DUF6570"/>
</dbReference>
<proteinExistence type="predicted"/>
<protein>
    <recommendedName>
        <fullName evidence="1">DUF6570 domain-containing protein</fullName>
    </recommendedName>
</protein>
<feature type="domain" description="DUF6570" evidence="1">
    <location>
        <begin position="1"/>
        <end position="100"/>
    </location>
</feature>
<comment type="caution">
    <text evidence="2">The sequence shown here is derived from an EMBL/GenBank/DDBJ whole genome shotgun (WGS) entry which is preliminary data.</text>
</comment>
<dbReference type="EMBL" id="CAJOBR010008125">
    <property type="protein sequence ID" value="CAF4874437.1"/>
    <property type="molecule type" value="Genomic_DNA"/>
</dbReference>
<dbReference type="AlphaFoldDB" id="A0A820XWF3"/>
<accession>A0A820XWF3</accession>
<evidence type="ECO:0000313" key="2">
    <source>
        <dbReference type="EMBL" id="CAF4534186.1"/>
    </source>
</evidence>
<dbReference type="Proteomes" id="UP000663851">
    <property type="component" value="Unassembled WGS sequence"/>
</dbReference>
<evidence type="ECO:0000313" key="4">
    <source>
        <dbReference type="Proteomes" id="UP000663851"/>
    </source>
</evidence>
<dbReference type="EMBL" id="CAJOBO010004975">
    <property type="protein sequence ID" value="CAF4534186.1"/>
    <property type="molecule type" value="Genomic_DNA"/>
</dbReference>
<evidence type="ECO:0000259" key="1">
    <source>
        <dbReference type="Pfam" id="PF20209"/>
    </source>
</evidence>
<evidence type="ECO:0000313" key="3">
    <source>
        <dbReference type="EMBL" id="CAF4874437.1"/>
    </source>
</evidence>
<reference evidence="2" key="1">
    <citation type="submission" date="2021-02" db="EMBL/GenBank/DDBJ databases">
        <authorList>
            <person name="Nowell W R."/>
        </authorList>
    </citation>
    <scope>NUCLEOTIDE SEQUENCE</scope>
</reference>